<dbReference type="InterPro" id="IPR023214">
    <property type="entry name" value="HAD_sf"/>
</dbReference>
<dbReference type="NCBIfam" id="TIGR01484">
    <property type="entry name" value="HAD-SF-IIB"/>
    <property type="match status" value="1"/>
</dbReference>
<evidence type="ECO:0000313" key="2">
    <source>
        <dbReference type="Proteomes" id="UP000182347"/>
    </source>
</evidence>
<dbReference type="Gene3D" id="3.40.50.1000">
    <property type="entry name" value="HAD superfamily/HAD-like"/>
    <property type="match status" value="1"/>
</dbReference>
<dbReference type="AlphaFoldDB" id="A0A1G9PEX9"/>
<dbReference type="RefSeq" id="WP_074598059.1">
    <property type="nucleotide sequence ID" value="NZ_FNHF01000001.1"/>
</dbReference>
<proteinExistence type="predicted"/>
<dbReference type="Pfam" id="PF08282">
    <property type="entry name" value="Hydrolase_3"/>
    <property type="match status" value="1"/>
</dbReference>
<dbReference type="Gene3D" id="3.30.1240.10">
    <property type="match status" value="1"/>
</dbReference>
<accession>A0A1G9PEX9</accession>
<dbReference type="PANTHER" id="PTHR10000">
    <property type="entry name" value="PHOSPHOSERINE PHOSPHATASE"/>
    <property type="match status" value="1"/>
</dbReference>
<evidence type="ECO:0000313" key="1">
    <source>
        <dbReference type="EMBL" id="SDL97113.1"/>
    </source>
</evidence>
<name>A0A1G9PEX9_9BACI</name>
<gene>
    <name evidence="1" type="ORF">SAMN05216244_1396</name>
</gene>
<dbReference type="PANTHER" id="PTHR10000:SF53">
    <property type="entry name" value="5-AMINO-6-(5-PHOSPHO-D-RIBITYLAMINO)URACIL PHOSPHATASE YBJI-RELATED"/>
    <property type="match status" value="1"/>
</dbReference>
<dbReference type="OrthoDB" id="1650327at2"/>
<reference evidence="2" key="1">
    <citation type="submission" date="2016-10" db="EMBL/GenBank/DDBJ databases">
        <authorList>
            <person name="Varghese N."/>
            <person name="Submissions S."/>
        </authorList>
    </citation>
    <scope>NUCLEOTIDE SEQUENCE [LARGE SCALE GENOMIC DNA]</scope>
    <source>
        <strain evidence="2">CGMCC 1.6199</strain>
    </source>
</reference>
<protein>
    <recommendedName>
        <fullName evidence="3">Cof subfamily of IIB subfamily of haloacid dehalogenase superfamily/HAD-superfamily hydrolase, subfamily IIB</fullName>
    </recommendedName>
</protein>
<dbReference type="GO" id="GO:0016791">
    <property type="term" value="F:phosphatase activity"/>
    <property type="evidence" value="ECO:0007669"/>
    <property type="project" value="TreeGrafter"/>
</dbReference>
<dbReference type="GO" id="GO:0005829">
    <property type="term" value="C:cytosol"/>
    <property type="evidence" value="ECO:0007669"/>
    <property type="project" value="TreeGrafter"/>
</dbReference>
<keyword evidence="2" id="KW-1185">Reference proteome</keyword>
<dbReference type="STRING" id="482461.SAMN05216244_1396"/>
<dbReference type="SUPFAM" id="SSF56784">
    <property type="entry name" value="HAD-like"/>
    <property type="match status" value="1"/>
</dbReference>
<dbReference type="Proteomes" id="UP000182347">
    <property type="component" value="Unassembled WGS sequence"/>
</dbReference>
<dbReference type="GO" id="GO:0000287">
    <property type="term" value="F:magnesium ion binding"/>
    <property type="evidence" value="ECO:0007669"/>
    <property type="project" value="TreeGrafter"/>
</dbReference>
<dbReference type="InterPro" id="IPR036412">
    <property type="entry name" value="HAD-like_sf"/>
</dbReference>
<organism evidence="1 2">
    <name type="scientific">Sediminibacillus halophilus</name>
    <dbReference type="NCBI Taxonomy" id="482461"/>
    <lineage>
        <taxon>Bacteria</taxon>
        <taxon>Bacillati</taxon>
        <taxon>Bacillota</taxon>
        <taxon>Bacilli</taxon>
        <taxon>Bacillales</taxon>
        <taxon>Bacillaceae</taxon>
        <taxon>Sediminibacillus</taxon>
    </lineage>
</organism>
<dbReference type="InterPro" id="IPR006379">
    <property type="entry name" value="HAD-SF_hydro_IIB"/>
</dbReference>
<sequence length="255" mass="28194">MNIVFDLDGTICFKGKPVSETILRALEQVQEHGHSIIFASARPIRDMLPVLDSRFHTYTMIGGNGSLISERGSLTHQTAFSNYQLEVIKHLIESQNAAFLLDGEWDYSYTGPADHPILSKVDPGNLAKNISIEQHPAVVKALILSADDMDLLARELEKIDVVLHRHSAENVLDISPENIDKRTALRTIGIDDYIAFGNDANDIRMFQEAHHAVMIGHHAELASFASEEIPLDGDFEAVIAERIVQLSTACEGSKV</sequence>
<dbReference type="EMBL" id="FNHF01000001">
    <property type="protein sequence ID" value="SDL97113.1"/>
    <property type="molecule type" value="Genomic_DNA"/>
</dbReference>
<evidence type="ECO:0008006" key="3">
    <source>
        <dbReference type="Google" id="ProtNLM"/>
    </source>
</evidence>